<dbReference type="STRING" id="486041.B0D1N8"/>
<proteinExistence type="predicted"/>
<evidence type="ECO:0000313" key="2">
    <source>
        <dbReference type="EMBL" id="EDR12023.1"/>
    </source>
</evidence>
<reference evidence="2 3" key="1">
    <citation type="journal article" date="2008" name="Nature">
        <title>The genome of Laccaria bicolor provides insights into mycorrhizal symbiosis.</title>
        <authorList>
            <person name="Martin F."/>
            <person name="Aerts A."/>
            <person name="Ahren D."/>
            <person name="Brun A."/>
            <person name="Danchin E.G.J."/>
            <person name="Duchaussoy F."/>
            <person name="Gibon J."/>
            <person name="Kohler A."/>
            <person name="Lindquist E."/>
            <person name="Pereda V."/>
            <person name="Salamov A."/>
            <person name="Shapiro H.J."/>
            <person name="Wuyts J."/>
            <person name="Blaudez D."/>
            <person name="Buee M."/>
            <person name="Brokstein P."/>
            <person name="Canbaeck B."/>
            <person name="Cohen D."/>
            <person name="Courty P.E."/>
            <person name="Coutinho P.M."/>
            <person name="Delaruelle C."/>
            <person name="Detter J.C."/>
            <person name="Deveau A."/>
            <person name="DiFazio S."/>
            <person name="Duplessis S."/>
            <person name="Fraissinet-Tachet L."/>
            <person name="Lucic E."/>
            <person name="Frey-Klett P."/>
            <person name="Fourrey C."/>
            <person name="Feussner I."/>
            <person name="Gay G."/>
            <person name="Grimwood J."/>
            <person name="Hoegger P.J."/>
            <person name="Jain P."/>
            <person name="Kilaru S."/>
            <person name="Labbe J."/>
            <person name="Lin Y.C."/>
            <person name="Legue V."/>
            <person name="Le Tacon F."/>
            <person name="Marmeisse R."/>
            <person name="Melayah D."/>
            <person name="Montanini B."/>
            <person name="Muratet M."/>
            <person name="Nehls U."/>
            <person name="Niculita-Hirzel H."/>
            <person name="Oudot-Le Secq M.P."/>
            <person name="Peter M."/>
            <person name="Quesneville H."/>
            <person name="Rajashekar B."/>
            <person name="Reich M."/>
            <person name="Rouhier N."/>
            <person name="Schmutz J."/>
            <person name="Yin T."/>
            <person name="Chalot M."/>
            <person name="Henrissat B."/>
            <person name="Kuees U."/>
            <person name="Lucas S."/>
            <person name="Van de Peer Y."/>
            <person name="Podila G.K."/>
            <person name="Polle A."/>
            <person name="Pukkila P.J."/>
            <person name="Richardson P.M."/>
            <person name="Rouze P."/>
            <person name="Sanders I.R."/>
            <person name="Stajich J.E."/>
            <person name="Tunlid A."/>
            <person name="Tuskan G."/>
            <person name="Grigoriev I.V."/>
        </authorList>
    </citation>
    <scope>NUCLEOTIDE SEQUENCE [LARGE SCALE GENOMIC DNA]</scope>
    <source>
        <strain evidence="3">S238N-H82 / ATCC MYA-4686</strain>
    </source>
</reference>
<dbReference type="EMBL" id="DS547095">
    <property type="protein sequence ID" value="EDR12023.1"/>
    <property type="molecule type" value="Genomic_DNA"/>
</dbReference>
<feature type="domain" description="DUF7582" evidence="1">
    <location>
        <begin position="17"/>
        <end position="179"/>
    </location>
</feature>
<dbReference type="Pfam" id="PF24483">
    <property type="entry name" value="DUF7582"/>
    <property type="match status" value="1"/>
</dbReference>
<sequence length="218" mass="24265">MGQICSSESFVEPLETLTADQLTASLTLVGTYLSKKRTTFTLVTVGGAINTLYLRSRSTTHDVDFFSRTLTYEEIELLRKATAEASIKLGAPERWLNNQTSVFLQHDVRLRLVQEAADANEVIFSSGGLIILAAPWRYSLCSKLDRIHAANTDPTKYRTYDMSDAVAYLRRLTEKNNGAIECSQIEGWLEEFGFAGSDIIPSLKEEFMKVYGSEGVTG</sequence>
<dbReference type="InParanoid" id="B0D1N8"/>
<dbReference type="InterPro" id="IPR056004">
    <property type="entry name" value="DUF7582"/>
</dbReference>
<evidence type="ECO:0000259" key="1">
    <source>
        <dbReference type="Pfam" id="PF24483"/>
    </source>
</evidence>
<protein>
    <submittedName>
        <fullName evidence="2">Predicted protein</fullName>
    </submittedName>
</protein>
<evidence type="ECO:0000313" key="3">
    <source>
        <dbReference type="Proteomes" id="UP000001194"/>
    </source>
</evidence>
<dbReference type="RefSeq" id="XP_001877920.1">
    <property type="nucleotide sequence ID" value="XM_001877885.1"/>
</dbReference>
<gene>
    <name evidence="2" type="ORF">LACBIDRAFT_314133</name>
</gene>
<dbReference type="OrthoDB" id="3348320at2759"/>
<organism evidence="3">
    <name type="scientific">Laccaria bicolor (strain S238N-H82 / ATCC MYA-4686)</name>
    <name type="common">Bicoloured deceiver</name>
    <name type="synonym">Laccaria laccata var. bicolor</name>
    <dbReference type="NCBI Taxonomy" id="486041"/>
    <lineage>
        <taxon>Eukaryota</taxon>
        <taxon>Fungi</taxon>
        <taxon>Dikarya</taxon>
        <taxon>Basidiomycota</taxon>
        <taxon>Agaricomycotina</taxon>
        <taxon>Agaricomycetes</taxon>
        <taxon>Agaricomycetidae</taxon>
        <taxon>Agaricales</taxon>
        <taxon>Agaricineae</taxon>
        <taxon>Hydnangiaceae</taxon>
        <taxon>Laccaria</taxon>
    </lineage>
</organism>
<name>B0D1N8_LACBS</name>
<dbReference type="AlphaFoldDB" id="B0D1N8"/>
<dbReference type="KEGG" id="lbc:LACBIDRAFT_314133"/>
<dbReference type="Proteomes" id="UP000001194">
    <property type="component" value="Unassembled WGS sequence"/>
</dbReference>
<dbReference type="HOGENOM" id="CLU_084521_0_0_1"/>
<accession>B0D1N8</accession>
<dbReference type="GeneID" id="6073202"/>
<keyword evidence="3" id="KW-1185">Reference proteome</keyword>